<keyword evidence="2" id="KW-1283">Bacterial microcompartment</keyword>
<comment type="similarity">
    <text evidence="3">Belongs to the bacterial microcompartments protein family.</text>
</comment>
<organism evidence="5 6">
    <name type="scientific">Calidifontibacillus erzurumensis</name>
    <dbReference type="NCBI Taxonomy" id="2741433"/>
    <lineage>
        <taxon>Bacteria</taxon>
        <taxon>Bacillati</taxon>
        <taxon>Bacillota</taxon>
        <taxon>Bacilli</taxon>
        <taxon>Bacillales</taxon>
        <taxon>Bacillaceae</taxon>
        <taxon>Calidifontibacillus/Schinkia group</taxon>
        <taxon>Calidifontibacillus</taxon>
    </lineage>
</organism>
<proteinExistence type="inferred from homology"/>
<evidence type="ECO:0000313" key="5">
    <source>
        <dbReference type="EMBL" id="NSL52147.1"/>
    </source>
</evidence>
<dbReference type="RefSeq" id="WP_173731353.1">
    <property type="nucleotide sequence ID" value="NZ_JABTTE010000013.1"/>
</dbReference>
<dbReference type="GO" id="GO:0031469">
    <property type="term" value="C:bacterial microcompartment"/>
    <property type="evidence" value="ECO:0007669"/>
    <property type="project" value="UniProtKB-SubCell"/>
</dbReference>
<dbReference type="SMART" id="SM00877">
    <property type="entry name" value="BMC"/>
    <property type="match status" value="1"/>
</dbReference>
<dbReference type="AlphaFoldDB" id="A0A8J8KC07"/>
<dbReference type="EMBL" id="JABTTE010000013">
    <property type="protein sequence ID" value="NSL52147.1"/>
    <property type="molecule type" value="Genomic_DNA"/>
</dbReference>
<feature type="domain" description="BMC" evidence="4">
    <location>
        <begin position="4"/>
        <end position="88"/>
    </location>
</feature>
<accession>A0A8J8KC07</accession>
<dbReference type="Pfam" id="PF00936">
    <property type="entry name" value="BMC"/>
    <property type="match status" value="1"/>
</dbReference>
<protein>
    <submittedName>
        <fullName evidence="5">BMC domain-containing protein</fullName>
    </submittedName>
</protein>
<gene>
    <name evidence="5" type="ORF">HR057_10315</name>
</gene>
<dbReference type="PANTHER" id="PTHR33941:SF11">
    <property type="entry name" value="BACTERIAL MICROCOMPARTMENT SHELL PROTEIN PDUJ"/>
    <property type="match status" value="1"/>
</dbReference>
<evidence type="ECO:0000313" key="6">
    <source>
        <dbReference type="Proteomes" id="UP000625804"/>
    </source>
</evidence>
<keyword evidence="6" id="KW-1185">Reference proteome</keyword>
<dbReference type="Gene3D" id="3.30.70.1710">
    <property type="match status" value="1"/>
</dbReference>
<dbReference type="SUPFAM" id="SSF143414">
    <property type="entry name" value="CcmK-like"/>
    <property type="match status" value="1"/>
</dbReference>
<evidence type="ECO:0000256" key="1">
    <source>
        <dbReference type="ARBA" id="ARBA00024322"/>
    </source>
</evidence>
<evidence type="ECO:0000256" key="3">
    <source>
        <dbReference type="PROSITE-ProRule" id="PRU01278"/>
    </source>
</evidence>
<dbReference type="InterPro" id="IPR037233">
    <property type="entry name" value="CcmK-like_sf"/>
</dbReference>
<dbReference type="InterPro" id="IPR044872">
    <property type="entry name" value="CcmK/CsoS1_BMC"/>
</dbReference>
<dbReference type="PANTHER" id="PTHR33941">
    <property type="entry name" value="PROPANEDIOL UTILIZATION PROTEIN PDUA"/>
    <property type="match status" value="1"/>
</dbReference>
<evidence type="ECO:0000259" key="4">
    <source>
        <dbReference type="PROSITE" id="PS51930"/>
    </source>
</evidence>
<dbReference type="CDD" id="cd07045">
    <property type="entry name" value="BMC_CcmK_like"/>
    <property type="match status" value="1"/>
</dbReference>
<reference evidence="5" key="1">
    <citation type="submission" date="2020-06" db="EMBL/GenBank/DDBJ databases">
        <title>A novel thermopfilic bacterium from Erzurum, Turkey.</title>
        <authorList>
            <person name="Adiguzel A."/>
            <person name="Ay H."/>
            <person name="Baltaci M.O."/>
        </authorList>
    </citation>
    <scope>NUCLEOTIDE SEQUENCE</scope>
    <source>
        <strain evidence="5">P2</strain>
    </source>
</reference>
<comment type="subcellular location">
    <subcellularLocation>
        <location evidence="1">Bacterial microcompartment</location>
    </subcellularLocation>
</comment>
<dbReference type="InterPro" id="IPR050575">
    <property type="entry name" value="BMC_shell"/>
</dbReference>
<evidence type="ECO:0000256" key="2">
    <source>
        <dbReference type="ARBA" id="ARBA00024446"/>
    </source>
</evidence>
<name>A0A8J8KC07_9BACI</name>
<dbReference type="Proteomes" id="UP000625804">
    <property type="component" value="Unassembled WGS sequence"/>
</dbReference>
<dbReference type="PROSITE" id="PS51930">
    <property type="entry name" value="BMC_2"/>
    <property type="match status" value="1"/>
</dbReference>
<sequence>MNQSIGIIEVIGLTAAAACIDAMVKSAFVEVYNIKQTGSGMLTIIIQGDLASVQFAVEKGADIAQSFGELIGAHVIPRPYSGLEKIIGFKSKGDLQ</sequence>
<dbReference type="InterPro" id="IPR000249">
    <property type="entry name" value="BMC_dom"/>
</dbReference>
<comment type="caution">
    <text evidence="5">The sequence shown here is derived from an EMBL/GenBank/DDBJ whole genome shotgun (WGS) entry which is preliminary data.</text>
</comment>